<reference evidence="2" key="1">
    <citation type="submission" date="2016-10" db="EMBL/GenBank/DDBJ databases">
        <authorList>
            <person name="Varghese N."/>
            <person name="Submissions S."/>
        </authorList>
    </citation>
    <scope>NUCLEOTIDE SEQUENCE [LARGE SCALE GENOMIC DNA]</scope>
    <source>
        <strain evidence="2">DSM 8344</strain>
    </source>
</reference>
<dbReference type="Proteomes" id="UP000198656">
    <property type="component" value="Unassembled WGS sequence"/>
</dbReference>
<dbReference type="EMBL" id="FNCP01000006">
    <property type="protein sequence ID" value="SDG77212.1"/>
    <property type="molecule type" value="Genomic_DNA"/>
</dbReference>
<accession>A0A1G7WZ57</accession>
<name>A0A1G7WZ57_9FIRM</name>
<dbReference type="STRING" id="1121419.SAMN05443529_10665"/>
<dbReference type="InterPro" id="IPR019700">
    <property type="entry name" value="Sigma-G_inhibitor_Gin"/>
</dbReference>
<evidence type="ECO:0000313" key="1">
    <source>
        <dbReference type="EMBL" id="SDG77212.1"/>
    </source>
</evidence>
<dbReference type="OrthoDB" id="2083794at2"/>
<keyword evidence="2" id="KW-1185">Reference proteome</keyword>
<gene>
    <name evidence="1" type="ORF">SAMN05443529_10665</name>
</gene>
<sequence length="84" mass="9526">MSKPTITAQPSLELNDNNSSILKNGGKILPVCYRCTKVPKEGLYDGFRIQGMFFCSECQQELFSAEPGSPEYQEFMFLIKGIFY</sequence>
<proteinExistence type="predicted"/>
<dbReference type="RefSeq" id="WP_092331601.1">
    <property type="nucleotide sequence ID" value="NZ_FNCP01000006.1"/>
</dbReference>
<evidence type="ECO:0000313" key="2">
    <source>
        <dbReference type="Proteomes" id="UP000198656"/>
    </source>
</evidence>
<protein>
    <submittedName>
        <fullName evidence="1">Inhibitor of sigma-G Gin</fullName>
    </submittedName>
</protein>
<dbReference type="Pfam" id="PF10764">
    <property type="entry name" value="Gin"/>
    <property type="match status" value="1"/>
</dbReference>
<dbReference type="AlphaFoldDB" id="A0A1G7WZ57"/>
<organism evidence="1 2">
    <name type="scientific">Desulfosporosinus hippei DSM 8344</name>
    <dbReference type="NCBI Taxonomy" id="1121419"/>
    <lineage>
        <taxon>Bacteria</taxon>
        <taxon>Bacillati</taxon>
        <taxon>Bacillota</taxon>
        <taxon>Clostridia</taxon>
        <taxon>Eubacteriales</taxon>
        <taxon>Desulfitobacteriaceae</taxon>
        <taxon>Desulfosporosinus</taxon>
    </lineage>
</organism>